<keyword evidence="8" id="KW-1185">Reference proteome</keyword>
<keyword evidence="3 6" id="KW-0812">Transmembrane</keyword>
<dbReference type="AlphaFoldDB" id="A0AA89AM31"/>
<protein>
    <submittedName>
        <fullName evidence="7">Uncharacterized protein</fullName>
    </submittedName>
</protein>
<evidence type="ECO:0000256" key="2">
    <source>
        <dbReference type="ARBA" id="ARBA00009530"/>
    </source>
</evidence>
<evidence type="ECO:0000256" key="1">
    <source>
        <dbReference type="ARBA" id="ARBA00004370"/>
    </source>
</evidence>
<reference evidence="7" key="1">
    <citation type="submission" date="2022-12" db="EMBL/GenBank/DDBJ databases">
        <title>Draft genome assemblies for two species of Escallonia (Escalloniales).</title>
        <authorList>
            <person name="Chanderbali A."/>
            <person name="Dervinis C."/>
            <person name="Anghel I."/>
            <person name="Soltis D."/>
            <person name="Soltis P."/>
            <person name="Zapata F."/>
        </authorList>
    </citation>
    <scope>NUCLEOTIDE SEQUENCE</scope>
    <source>
        <strain evidence="7">UCBG64.0493</strain>
        <tissue evidence="7">Leaf</tissue>
    </source>
</reference>
<dbReference type="InterPro" id="IPR000612">
    <property type="entry name" value="PMP3"/>
</dbReference>
<accession>A0AA89AM31</accession>
<sequence length="210" mass="23931">MASKCEICCEIILAILLPPLGVEFFICLLLTILGYVPGIIYALYAIVFVDRDMSGGDFYRYPMMVHDFMRLYLEVCLIKNVASIVGWYYIHNRVRVIKRVPKSHKGWHSRYFFIQRPSNKWEFPNYEKKGFLAPNATTKKLIDHIKRRGDLNIDDPLTDQEMRHAGLIPPAPTMPVPPTPIVDSRVVLGHTTQVLAIGTSSSRTPSLGRV</sequence>
<feature type="transmembrane region" description="Helical" evidence="6">
    <location>
        <begin position="24"/>
        <end position="49"/>
    </location>
</feature>
<evidence type="ECO:0000256" key="4">
    <source>
        <dbReference type="ARBA" id="ARBA00022989"/>
    </source>
</evidence>
<comment type="subcellular location">
    <subcellularLocation>
        <location evidence="1">Membrane</location>
    </subcellularLocation>
</comment>
<dbReference type="Proteomes" id="UP001188597">
    <property type="component" value="Unassembled WGS sequence"/>
</dbReference>
<dbReference type="PANTHER" id="PTHR21659:SF106">
    <property type="entry name" value="LOW TEMPERATURE AND SALT RESPONSIVE PROTEIN FAMILY"/>
    <property type="match status" value="1"/>
</dbReference>
<dbReference type="PANTHER" id="PTHR21659">
    <property type="entry name" value="HYDROPHOBIC PROTEIN RCI2 LOW TEMPERATURE AND SALT RESPONSIVE PROTEIN LTI6 -RELATED"/>
    <property type="match status" value="1"/>
</dbReference>
<comment type="caution">
    <text evidence="7">The sequence shown here is derived from an EMBL/GenBank/DDBJ whole genome shotgun (WGS) entry which is preliminary data.</text>
</comment>
<name>A0AA89AM31_9ASTE</name>
<evidence type="ECO:0000256" key="3">
    <source>
        <dbReference type="ARBA" id="ARBA00022692"/>
    </source>
</evidence>
<gene>
    <name evidence="7" type="ORF">RJ639_014120</name>
</gene>
<evidence type="ECO:0000313" key="8">
    <source>
        <dbReference type="Proteomes" id="UP001188597"/>
    </source>
</evidence>
<feature type="transmembrane region" description="Helical" evidence="6">
    <location>
        <begin position="69"/>
        <end position="90"/>
    </location>
</feature>
<evidence type="ECO:0000313" key="7">
    <source>
        <dbReference type="EMBL" id="KAK3009254.1"/>
    </source>
</evidence>
<evidence type="ECO:0000256" key="5">
    <source>
        <dbReference type="ARBA" id="ARBA00023136"/>
    </source>
</evidence>
<dbReference type="GO" id="GO:0016020">
    <property type="term" value="C:membrane"/>
    <property type="evidence" value="ECO:0007669"/>
    <property type="project" value="UniProtKB-SubCell"/>
</dbReference>
<evidence type="ECO:0000256" key="6">
    <source>
        <dbReference type="SAM" id="Phobius"/>
    </source>
</evidence>
<proteinExistence type="inferred from homology"/>
<comment type="similarity">
    <text evidence="2">Belongs to the UPF0057 (PMP3) family.</text>
</comment>
<keyword evidence="5 6" id="KW-0472">Membrane</keyword>
<keyword evidence="4 6" id="KW-1133">Transmembrane helix</keyword>
<dbReference type="Pfam" id="PF01679">
    <property type="entry name" value="Pmp3"/>
    <property type="match status" value="1"/>
</dbReference>
<dbReference type="EMBL" id="JAVXUP010001664">
    <property type="protein sequence ID" value="KAK3009254.1"/>
    <property type="molecule type" value="Genomic_DNA"/>
</dbReference>
<organism evidence="7 8">
    <name type="scientific">Escallonia herrerae</name>
    <dbReference type="NCBI Taxonomy" id="1293975"/>
    <lineage>
        <taxon>Eukaryota</taxon>
        <taxon>Viridiplantae</taxon>
        <taxon>Streptophyta</taxon>
        <taxon>Embryophyta</taxon>
        <taxon>Tracheophyta</taxon>
        <taxon>Spermatophyta</taxon>
        <taxon>Magnoliopsida</taxon>
        <taxon>eudicotyledons</taxon>
        <taxon>Gunneridae</taxon>
        <taxon>Pentapetalae</taxon>
        <taxon>asterids</taxon>
        <taxon>campanulids</taxon>
        <taxon>Escalloniales</taxon>
        <taxon>Escalloniaceae</taxon>
        <taxon>Escallonia</taxon>
    </lineage>
</organism>